<comment type="caution">
    <text evidence="2">The sequence shown here is derived from an EMBL/GenBank/DDBJ whole genome shotgun (WGS) entry which is preliminary data.</text>
</comment>
<protein>
    <submittedName>
        <fullName evidence="2">Uncharacterized protein</fullName>
    </submittedName>
</protein>
<feature type="non-terminal residue" evidence="2">
    <location>
        <position position="419"/>
    </location>
</feature>
<reference evidence="2" key="1">
    <citation type="submission" date="2023-10" db="EMBL/GenBank/DDBJ databases">
        <authorList>
            <person name="Chen Y."/>
            <person name="Shah S."/>
            <person name="Dougan E. K."/>
            <person name="Thang M."/>
            <person name="Chan C."/>
        </authorList>
    </citation>
    <scope>NUCLEOTIDE SEQUENCE [LARGE SCALE GENOMIC DNA]</scope>
</reference>
<evidence type="ECO:0000313" key="3">
    <source>
        <dbReference type="Proteomes" id="UP001189429"/>
    </source>
</evidence>
<feature type="region of interest" description="Disordered" evidence="1">
    <location>
        <begin position="61"/>
        <end position="90"/>
    </location>
</feature>
<feature type="region of interest" description="Disordered" evidence="1">
    <location>
        <begin position="198"/>
        <end position="218"/>
    </location>
</feature>
<accession>A0ABN9R9S0</accession>
<sequence length="419" mass="46549">MMRAAVIVSGLAACNGLGAQMAWPHKSSAGTSSGQLQAKEDSDVVAKFDEALKENSPDEALKLGAVGGGMDSPDHTMSGRKSKNGGKAEPDWVGYQAAKAELQAVEAREASAEAERYAIKTIGSDMSDKQLEAKDRIARAEFRAQTMREGRLEGLVDSFEKDGDHQESEVKGLLHNGDIVESKTRKMAAQEEKKMLKMAKEEDAEDAAEEASYMKDRRRTEKMAEKVLKEESHIEKLQAKEVADLTREYESIHKANMRNIAEAEKQTKNRLWEEADNRRNASASGGNLEITDVANLLDVTQYELDTIRNELNSKANDPKEEAKWGAKYDDKIETLGTKSVFASAKLVESLRFKAEEFVGHHKEIDNARFVHMLAHMLNQSWNDIQDFRSEHSGYHKRIVSDMAAPDKFTSSLSLAINGV</sequence>
<evidence type="ECO:0000313" key="2">
    <source>
        <dbReference type="EMBL" id="CAK0814887.1"/>
    </source>
</evidence>
<feature type="non-terminal residue" evidence="2">
    <location>
        <position position="1"/>
    </location>
</feature>
<keyword evidence="3" id="KW-1185">Reference proteome</keyword>
<dbReference type="EMBL" id="CAUYUJ010005773">
    <property type="protein sequence ID" value="CAK0814887.1"/>
    <property type="molecule type" value="Genomic_DNA"/>
</dbReference>
<proteinExistence type="predicted"/>
<evidence type="ECO:0000256" key="1">
    <source>
        <dbReference type="SAM" id="MobiDB-lite"/>
    </source>
</evidence>
<organism evidence="2 3">
    <name type="scientific">Prorocentrum cordatum</name>
    <dbReference type="NCBI Taxonomy" id="2364126"/>
    <lineage>
        <taxon>Eukaryota</taxon>
        <taxon>Sar</taxon>
        <taxon>Alveolata</taxon>
        <taxon>Dinophyceae</taxon>
        <taxon>Prorocentrales</taxon>
        <taxon>Prorocentraceae</taxon>
        <taxon>Prorocentrum</taxon>
    </lineage>
</organism>
<name>A0ABN9R9S0_9DINO</name>
<gene>
    <name evidence="2" type="ORF">PCOR1329_LOCUS18377</name>
</gene>
<dbReference type="Proteomes" id="UP001189429">
    <property type="component" value="Unassembled WGS sequence"/>
</dbReference>